<evidence type="ECO:0000256" key="14">
    <source>
        <dbReference type="ARBA" id="ARBA00030174"/>
    </source>
</evidence>
<evidence type="ECO:0000256" key="5">
    <source>
        <dbReference type="ARBA" id="ARBA00022448"/>
    </source>
</evidence>
<feature type="binding site" evidence="21">
    <location>
        <position position="202"/>
    </location>
    <ligand>
        <name>substrate</name>
    </ligand>
</feature>
<dbReference type="GO" id="GO:0016669">
    <property type="term" value="F:oxidoreductase activity, acting on a sulfur group of donors, cytochrome as acceptor"/>
    <property type="evidence" value="ECO:0007669"/>
    <property type="project" value="InterPro"/>
</dbReference>
<comment type="subcellular location">
    <subcellularLocation>
        <location evidence="1">Periplasm</location>
    </subcellularLocation>
</comment>
<evidence type="ECO:0000256" key="9">
    <source>
        <dbReference type="ARBA" id="ARBA00022729"/>
    </source>
</evidence>
<keyword evidence="9 23" id="KW-0732">Signal</keyword>
<comment type="catalytic activity">
    <reaction evidence="19">
        <text>S-sulfanyl-L-cysteinyl-[SoxY protein] + thiosulfate + 2 Fe(III)-[cytochrome c] = S-(2-sulfodisulfanyl)-L-cysteinyl-[SoxY protein] + 2 Fe(II)-[cytochrome c] + 2 H(+)</text>
        <dbReference type="Rhea" id="RHEA:51224"/>
        <dbReference type="Rhea" id="RHEA-COMP:10350"/>
        <dbReference type="Rhea" id="RHEA-COMP:14399"/>
        <dbReference type="Rhea" id="RHEA-COMP:14689"/>
        <dbReference type="Rhea" id="RHEA-COMP:14690"/>
        <dbReference type="ChEBI" id="CHEBI:15378"/>
        <dbReference type="ChEBI" id="CHEBI:29033"/>
        <dbReference type="ChEBI" id="CHEBI:29034"/>
        <dbReference type="ChEBI" id="CHEBI:33542"/>
        <dbReference type="ChEBI" id="CHEBI:61963"/>
        <dbReference type="ChEBI" id="CHEBI:140664"/>
        <dbReference type="EC" id="2.8.5.2"/>
    </reaction>
</comment>
<evidence type="ECO:0000256" key="15">
    <source>
        <dbReference type="ARBA" id="ARBA00030833"/>
    </source>
</evidence>
<dbReference type="GO" id="GO:0042597">
    <property type="term" value="C:periplasmic space"/>
    <property type="evidence" value="ECO:0007669"/>
    <property type="project" value="UniProtKB-SubCell"/>
</dbReference>
<organism evidence="25 26">
    <name type="scientific">Falsiroseomonas bella</name>
    <dbReference type="NCBI Taxonomy" id="2184016"/>
    <lineage>
        <taxon>Bacteria</taxon>
        <taxon>Pseudomonadati</taxon>
        <taxon>Pseudomonadota</taxon>
        <taxon>Alphaproteobacteria</taxon>
        <taxon>Acetobacterales</taxon>
        <taxon>Roseomonadaceae</taxon>
        <taxon>Falsiroseomonas</taxon>
    </lineage>
</organism>
<keyword evidence="7" id="KW-0808">Transferase</keyword>
<keyword evidence="11" id="KW-0249">Electron transport</keyword>
<dbReference type="Gene3D" id="1.10.760.10">
    <property type="entry name" value="Cytochrome c-like domain"/>
    <property type="match status" value="2"/>
</dbReference>
<evidence type="ECO:0000256" key="6">
    <source>
        <dbReference type="ARBA" id="ARBA00022617"/>
    </source>
</evidence>
<dbReference type="GO" id="GO:0020037">
    <property type="term" value="F:heme binding"/>
    <property type="evidence" value="ECO:0007669"/>
    <property type="project" value="InterPro"/>
</dbReference>
<evidence type="ECO:0000256" key="3">
    <source>
        <dbReference type="ARBA" id="ARBA00012408"/>
    </source>
</evidence>
<reference evidence="26" key="1">
    <citation type="submission" date="2018-05" db="EMBL/GenBank/DDBJ databases">
        <authorList>
            <person name="Du Z."/>
            <person name="Wang X."/>
        </authorList>
    </citation>
    <scope>NUCLEOTIDE SEQUENCE [LARGE SCALE GENOMIC DNA]</scope>
    <source>
        <strain evidence="26">CQN31</strain>
    </source>
</reference>
<protein>
    <recommendedName>
        <fullName evidence="4">L-cysteine S-thiosulfotransferase subunit SoxA</fullName>
        <ecNumber evidence="3">2.8.5.2</ecNumber>
    </recommendedName>
    <alternativeName>
        <fullName evidence="16">Protein SoxA</fullName>
    </alternativeName>
    <alternativeName>
        <fullName evidence="17">SoxAX cytochrome complex subunit A</fullName>
    </alternativeName>
    <alternativeName>
        <fullName evidence="15">Sulfur oxidizing protein A</fullName>
    </alternativeName>
    <alternativeName>
        <fullName evidence="14">Thiosulfate-oxidizing multienzyme system protein SoxA</fullName>
    </alternativeName>
</protein>
<dbReference type="InterPro" id="IPR025710">
    <property type="entry name" value="SoxA"/>
</dbReference>
<feature type="domain" description="Cytochrome c" evidence="24">
    <location>
        <begin position="50"/>
        <end position="131"/>
    </location>
</feature>
<feature type="binding site" description="covalent" evidence="21">
    <location>
        <position position="161"/>
    </location>
    <ligand>
        <name>heme c</name>
        <dbReference type="ChEBI" id="CHEBI:61717"/>
        <label>2</label>
    </ligand>
</feature>
<keyword evidence="10" id="KW-0574">Periplasm</keyword>
<evidence type="ECO:0000313" key="26">
    <source>
        <dbReference type="Proteomes" id="UP000245765"/>
    </source>
</evidence>
<keyword evidence="12 22" id="KW-0408">Iron</keyword>
<dbReference type="OrthoDB" id="7916986at2"/>
<evidence type="ECO:0000256" key="1">
    <source>
        <dbReference type="ARBA" id="ARBA00004418"/>
    </source>
</evidence>
<dbReference type="GO" id="GO:0009055">
    <property type="term" value="F:electron transfer activity"/>
    <property type="evidence" value="ECO:0007669"/>
    <property type="project" value="InterPro"/>
</dbReference>
<feature type="binding site" description="axial binding residue" evidence="22">
    <location>
        <position position="98"/>
    </location>
    <ligand>
        <name>heme c</name>
        <dbReference type="ChEBI" id="CHEBI:61717"/>
        <label>1</label>
    </ligand>
    <ligandPart>
        <name>Fe</name>
        <dbReference type="ChEBI" id="CHEBI:18248"/>
    </ligandPart>
</feature>
<evidence type="ECO:0000256" key="20">
    <source>
        <dbReference type="PIRSR" id="PIRSR038455-1"/>
    </source>
</evidence>
<evidence type="ECO:0000256" key="17">
    <source>
        <dbReference type="ARBA" id="ARBA00032318"/>
    </source>
</evidence>
<dbReference type="GO" id="GO:0019417">
    <property type="term" value="P:sulfur oxidation"/>
    <property type="evidence" value="ECO:0007669"/>
    <property type="project" value="InterPro"/>
</dbReference>
<evidence type="ECO:0000313" key="25">
    <source>
        <dbReference type="EMBL" id="PWS39227.1"/>
    </source>
</evidence>
<evidence type="ECO:0000256" key="2">
    <source>
        <dbReference type="ARBA" id="ARBA00011530"/>
    </source>
</evidence>
<feature type="binding site" description="covalent" evidence="21">
    <location>
        <position position="65"/>
    </location>
    <ligand>
        <name>heme c</name>
        <dbReference type="ChEBI" id="CHEBI:61717"/>
        <label>1</label>
    </ligand>
</feature>
<comment type="similarity">
    <text evidence="13">Belongs to the SoxA family.</text>
</comment>
<dbReference type="GO" id="GO:0046872">
    <property type="term" value="F:metal ion binding"/>
    <property type="evidence" value="ECO:0007669"/>
    <property type="project" value="UniProtKB-KW"/>
</dbReference>
<evidence type="ECO:0000256" key="11">
    <source>
        <dbReference type="ARBA" id="ARBA00022982"/>
    </source>
</evidence>
<keyword evidence="6 21" id="KW-0349">Heme</keyword>
<accession>A0A317FME3</accession>
<dbReference type="InterPro" id="IPR036909">
    <property type="entry name" value="Cyt_c-like_dom_sf"/>
</dbReference>
<keyword evidence="5" id="KW-0813">Transport</keyword>
<evidence type="ECO:0000256" key="8">
    <source>
        <dbReference type="ARBA" id="ARBA00022723"/>
    </source>
</evidence>
<evidence type="ECO:0000256" key="19">
    <source>
        <dbReference type="ARBA" id="ARBA00048423"/>
    </source>
</evidence>
<dbReference type="SUPFAM" id="SSF46626">
    <property type="entry name" value="Cytochrome c"/>
    <property type="match status" value="2"/>
</dbReference>
<evidence type="ECO:0000256" key="7">
    <source>
        <dbReference type="ARBA" id="ARBA00022679"/>
    </source>
</evidence>
<dbReference type="AlphaFoldDB" id="A0A317FME3"/>
<comment type="caution">
    <text evidence="25">The sequence shown here is derived from an EMBL/GenBank/DDBJ whole genome shotgun (WGS) entry which is preliminary data.</text>
</comment>
<feature type="binding site" description="covalent" evidence="21">
    <location>
        <position position="164"/>
    </location>
    <ligand>
        <name>heme c</name>
        <dbReference type="ChEBI" id="CHEBI:61717"/>
        <label>2</label>
    </ligand>
</feature>
<dbReference type="NCBIfam" id="TIGR04484">
    <property type="entry name" value="thiosulf_SoxA"/>
    <property type="match status" value="1"/>
</dbReference>
<sequence>MRRAVLLAGLCAATLAGAAEIRPTRDYLSPELRAQQQDPSRHPGWLWVDEGEALWRRGETSCQSCHGDIARMAGVAARYPAVASDGALLNLEGRIERCRTQHQGQPAFGYESDELLALTAAIALRSRGMPMSVAVDGPAAPFLEAGRRLYETRQGQLNLACGQCHDDNAGRRLRGDVISNGLGTGYPAYRLEWNGMGSLHRRLRACSLGVRATQFDLGSPEYLALELFLADRARGLPVEAPGLRR</sequence>
<feature type="binding site" description="axial binding residue" evidence="22">
    <location>
        <position position="206"/>
    </location>
    <ligand>
        <name>heme c</name>
        <dbReference type="ChEBI" id="CHEBI:61717"/>
        <label>2</label>
    </ligand>
    <ligandPart>
        <name>Fe</name>
        <dbReference type="ChEBI" id="CHEBI:18248"/>
    </ligandPart>
</feature>
<evidence type="ECO:0000256" key="23">
    <source>
        <dbReference type="SAM" id="SignalP"/>
    </source>
</evidence>
<keyword evidence="26" id="KW-1185">Reference proteome</keyword>
<evidence type="ECO:0000256" key="4">
    <source>
        <dbReference type="ARBA" id="ARBA00019364"/>
    </source>
</evidence>
<name>A0A317FME3_9PROT</name>
<comment type="catalytic activity">
    <reaction evidence="18">
        <text>L-cysteinyl-[SoxY protein] + thiosulfate + 2 Fe(III)-[cytochrome c] = S-sulfosulfanyl-L-cysteinyl-[SoxY protein] + 2 Fe(II)-[cytochrome c] + 2 H(+)</text>
        <dbReference type="Rhea" id="RHEA:56720"/>
        <dbReference type="Rhea" id="RHEA-COMP:10350"/>
        <dbReference type="Rhea" id="RHEA-COMP:14328"/>
        <dbReference type="Rhea" id="RHEA-COMP:14399"/>
        <dbReference type="Rhea" id="RHEA-COMP:14691"/>
        <dbReference type="ChEBI" id="CHEBI:15378"/>
        <dbReference type="ChEBI" id="CHEBI:29033"/>
        <dbReference type="ChEBI" id="CHEBI:29034"/>
        <dbReference type="ChEBI" id="CHEBI:29950"/>
        <dbReference type="ChEBI" id="CHEBI:33542"/>
        <dbReference type="ChEBI" id="CHEBI:139321"/>
        <dbReference type="EC" id="2.8.5.2"/>
    </reaction>
</comment>
<dbReference type="GO" id="GO:0070069">
    <property type="term" value="C:cytochrome complex"/>
    <property type="evidence" value="ECO:0007669"/>
    <property type="project" value="InterPro"/>
</dbReference>
<gene>
    <name evidence="25" type="primary">soxA</name>
    <name evidence="25" type="ORF">DFH01_00090</name>
</gene>
<proteinExistence type="inferred from homology"/>
<comment type="cofactor">
    <cofactor evidence="21">
        <name>heme</name>
        <dbReference type="ChEBI" id="CHEBI:30413"/>
    </cofactor>
    <text evidence="21">Binds 2 heme groups per subunit.</text>
</comment>
<feature type="chain" id="PRO_5016295850" description="L-cysteine S-thiosulfotransferase subunit SoxA" evidence="23">
    <location>
        <begin position="19"/>
        <end position="245"/>
    </location>
</feature>
<dbReference type="EMBL" id="QGNA01000001">
    <property type="protein sequence ID" value="PWS39227.1"/>
    <property type="molecule type" value="Genomic_DNA"/>
</dbReference>
<evidence type="ECO:0000256" key="12">
    <source>
        <dbReference type="ARBA" id="ARBA00023004"/>
    </source>
</evidence>
<feature type="binding site" description="axial binding residue" evidence="22">
    <location>
        <position position="165"/>
    </location>
    <ligand>
        <name>heme c</name>
        <dbReference type="ChEBI" id="CHEBI:61717"/>
        <label>2</label>
    </ligand>
    <ligandPart>
        <name>Fe</name>
        <dbReference type="ChEBI" id="CHEBI:18248"/>
    </ligandPart>
</feature>
<feature type="binding site" description="axial binding residue" evidence="22">
    <location>
        <position position="66"/>
    </location>
    <ligand>
        <name>heme c</name>
        <dbReference type="ChEBI" id="CHEBI:61717"/>
        <label>1</label>
    </ligand>
    <ligandPart>
        <name>Fe</name>
        <dbReference type="ChEBI" id="CHEBI:18248"/>
    </ligandPart>
</feature>
<feature type="active site" description="Cysteine persulfide intermediate" evidence="20">
    <location>
        <position position="206"/>
    </location>
</feature>
<evidence type="ECO:0000259" key="24">
    <source>
        <dbReference type="Pfam" id="PF21342"/>
    </source>
</evidence>
<evidence type="ECO:0000256" key="21">
    <source>
        <dbReference type="PIRSR" id="PIRSR038455-2"/>
    </source>
</evidence>
<comment type="subunit">
    <text evidence="2">Heterodimer of SoxA and SoxX.</text>
</comment>
<dbReference type="PIRSF" id="PIRSF038455">
    <property type="entry name" value="SoxA"/>
    <property type="match status" value="1"/>
</dbReference>
<dbReference type="GO" id="GO:0016740">
    <property type="term" value="F:transferase activity"/>
    <property type="evidence" value="ECO:0007669"/>
    <property type="project" value="UniProtKB-KW"/>
</dbReference>
<dbReference type="EC" id="2.8.5.2" evidence="3"/>
<dbReference type="InterPro" id="IPR009056">
    <property type="entry name" value="Cyt_c-like_dom"/>
</dbReference>
<evidence type="ECO:0000256" key="18">
    <source>
        <dbReference type="ARBA" id="ARBA00048077"/>
    </source>
</evidence>
<feature type="domain" description="Cytochrome c" evidence="24">
    <location>
        <begin position="146"/>
        <end position="238"/>
    </location>
</feature>
<feature type="binding site" description="covalent" evidence="21">
    <location>
        <position position="62"/>
    </location>
    <ligand>
        <name>heme c</name>
        <dbReference type="ChEBI" id="CHEBI:61717"/>
        <label>1</label>
    </ligand>
</feature>
<feature type="signal peptide" evidence="23">
    <location>
        <begin position="1"/>
        <end position="18"/>
    </location>
</feature>
<evidence type="ECO:0000256" key="16">
    <source>
        <dbReference type="ARBA" id="ARBA00032236"/>
    </source>
</evidence>
<dbReference type="Pfam" id="PF21342">
    <property type="entry name" value="SoxA-TsdA_cyt-c"/>
    <property type="match status" value="2"/>
</dbReference>
<dbReference type="Proteomes" id="UP000245765">
    <property type="component" value="Unassembled WGS sequence"/>
</dbReference>
<evidence type="ECO:0000256" key="13">
    <source>
        <dbReference type="ARBA" id="ARBA00025746"/>
    </source>
</evidence>
<evidence type="ECO:0000256" key="22">
    <source>
        <dbReference type="PIRSR" id="PIRSR038455-3"/>
    </source>
</evidence>
<evidence type="ECO:0000256" key="10">
    <source>
        <dbReference type="ARBA" id="ARBA00022764"/>
    </source>
</evidence>
<keyword evidence="8 22" id="KW-0479">Metal-binding</keyword>